<evidence type="ECO:0000256" key="5">
    <source>
        <dbReference type="HAMAP-Rule" id="MF_00445"/>
    </source>
</evidence>
<evidence type="ECO:0000256" key="4">
    <source>
        <dbReference type="ARBA" id="ARBA00023136"/>
    </source>
</evidence>
<feature type="transmembrane region" description="Helical" evidence="5">
    <location>
        <begin position="362"/>
        <end position="383"/>
    </location>
</feature>
<proteinExistence type="inferred from homology"/>
<feature type="transmembrane region" description="Helical" evidence="5">
    <location>
        <begin position="441"/>
        <end position="459"/>
    </location>
</feature>
<evidence type="ECO:0000313" key="9">
    <source>
        <dbReference type="Proteomes" id="UP000010795"/>
    </source>
</evidence>
<keyword evidence="5" id="KW-0997">Cell inner membrane</keyword>
<dbReference type="STRING" id="717605.Theco_3846"/>
<evidence type="ECO:0000256" key="2">
    <source>
        <dbReference type="ARBA" id="ARBA00022692"/>
    </source>
</evidence>
<dbReference type="Proteomes" id="UP000010795">
    <property type="component" value="Chromosome"/>
</dbReference>
<dbReference type="eggNOG" id="COG1007">
    <property type="taxonomic scope" value="Bacteria"/>
</dbReference>
<dbReference type="InterPro" id="IPR010096">
    <property type="entry name" value="NADH-Q_OxRdtase_suN/2"/>
</dbReference>
<dbReference type="InterPro" id="IPR001750">
    <property type="entry name" value="ND/Mrp_TM"/>
</dbReference>
<evidence type="ECO:0000256" key="6">
    <source>
        <dbReference type="RuleBase" id="RU000320"/>
    </source>
</evidence>
<feature type="transmembrane region" description="Helical" evidence="5">
    <location>
        <begin position="480"/>
        <end position="499"/>
    </location>
</feature>
<feature type="transmembrane region" description="Helical" evidence="5">
    <location>
        <begin position="260"/>
        <end position="285"/>
    </location>
</feature>
<dbReference type="EMBL" id="CP003255">
    <property type="protein sequence ID" value="AGA59857.1"/>
    <property type="molecule type" value="Genomic_DNA"/>
</dbReference>
<dbReference type="PANTHER" id="PTHR22773">
    <property type="entry name" value="NADH DEHYDROGENASE"/>
    <property type="match status" value="1"/>
</dbReference>
<keyword evidence="9" id="KW-1185">Reference proteome</keyword>
<feature type="domain" description="NADH:quinone oxidoreductase/Mrp antiporter transmembrane" evidence="7">
    <location>
        <begin position="144"/>
        <end position="454"/>
    </location>
</feature>
<keyword evidence="4 5" id="KW-0472">Membrane</keyword>
<dbReference type="GO" id="GO:0008137">
    <property type="term" value="F:NADH dehydrogenase (ubiquinone) activity"/>
    <property type="evidence" value="ECO:0007669"/>
    <property type="project" value="InterPro"/>
</dbReference>
<evidence type="ECO:0000256" key="1">
    <source>
        <dbReference type="ARBA" id="ARBA00004651"/>
    </source>
</evidence>
<organism evidence="8 9">
    <name type="scientific">Thermobacillus composti (strain DSM 18247 / JCM 13945 / KWC4)</name>
    <dbReference type="NCBI Taxonomy" id="717605"/>
    <lineage>
        <taxon>Bacteria</taxon>
        <taxon>Bacillati</taxon>
        <taxon>Bacillota</taxon>
        <taxon>Bacilli</taxon>
        <taxon>Bacillales</taxon>
        <taxon>Paenibacillaceae</taxon>
        <taxon>Thermobacillus</taxon>
    </lineage>
</organism>
<gene>
    <name evidence="5" type="primary">nuoN</name>
    <name evidence="8" type="ordered locus">Theco_3846</name>
</gene>
<evidence type="ECO:0000256" key="3">
    <source>
        <dbReference type="ARBA" id="ARBA00022989"/>
    </source>
</evidence>
<feature type="transmembrane region" description="Helical" evidence="5">
    <location>
        <begin position="14"/>
        <end position="33"/>
    </location>
</feature>
<feature type="transmembrane region" description="Helical" evidence="5">
    <location>
        <begin position="404"/>
        <end position="435"/>
    </location>
</feature>
<dbReference type="RefSeq" id="WP_015256572.1">
    <property type="nucleotide sequence ID" value="NC_019897.1"/>
</dbReference>
<keyword evidence="5" id="KW-0874">Quinone</keyword>
<comment type="similarity">
    <text evidence="5">Belongs to the complex I subunit 2 family.</text>
</comment>
<reference evidence="9" key="1">
    <citation type="submission" date="2012-01" db="EMBL/GenBank/DDBJ databases">
        <title>Complete sequence of chromosome of Thermobacillus composti KWC4.</title>
        <authorList>
            <person name="Lucas S."/>
            <person name="Han J."/>
            <person name="Lapidus A."/>
            <person name="Cheng J.-F."/>
            <person name="Goodwin L."/>
            <person name="Pitluck S."/>
            <person name="Peters L."/>
            <person name="Ovchinnikova G."/>
            <person name="Teshima H."/>
            <person name="Detter J.C."/>
            <person name="Han C."/>
            <person name="Tapia R."/>
            <person name="Land M."/>
            <person name="Hauser L."/>
            <person name="Kyrpides N."/>
            <person name="Ivanova N."/>
            <person name="Pagani I."/>
            <person name="Anderson I."/>
            <person name="Woyke T."/>
        </authorList>
    </citation>
    <scope>NUCLEOTIDE SEQUENCE [LARGE SCALE GENOMIC DNA]</scope>
    <source>
        <strain evidence="9">DSM 18247 / JCM 13945 / KWC4</strain>
    </source>
</reference>
<keyword evidence="5" id="KW-0813">Transport</keyword>
<comment type="subunit">
    <text evidence="5">NDH-1 is composed of 14 different subunits. Subunits NuoA, H, J, K, L, M, N constitute the membrane sector of the complex.</text>
</comment>
<keyword evidence="3 5" id="KW-1133">Transmembrane helix</keyword>
<comment type="subcellular location">
    <subcellularLocation>
        <location evidence="5">Cell inner membrane</location>
        <topology evidence="5">Multi-pass membrane protein</topology>
    </subcellularLocation>
    <subcellularLocation>
        <location evidence="1">Cell membrane</location>
        <topology evidence="1">Multi-pass membrane protein</topology>
    </subcellularLocation>
    <subcellularLocation>
        <location evidence="6">Membrane</location>
        <topology evidence="6">Multi-pass membrane protein</topology>
    </subcellularLocation>
</comment>
<feature type="transmembrane region" description="Helical" evidence="5">
    <location>
        <begin position="331"/>
        <end position="350"/>
    </location>
</feature>
<evidence type="ECO:0000259" key="7">
    <source>
        <dbReference type="Pfam" id="PF00361"/>
    </source>
</evidence>
<evidence type="ECO:0000313" key="8">
    <source>
        <dbReference type="EMBL" id="AGA59857.1"/>
    </source>
</evidence>
<dbReference type="HAMAP" id="MF_00445">
    <property type="entry name" value="NDH1_NuoN_1"/>
    <property type="match status" value="1"/>
</dbReference>
<dbReference type="Pfam" id="PF00361">
    <property type="entry name" value="Proton_antipo_M"/>
    <property type="match status" value="1"/>
</dbReference>
<dbReference type="GO" id="GO:0048038">
    <property type="term" value="F:quinone binding"/>
    <property type="evidence" value="ECO:0007669"/>
    <property type="project" value="UniProtKB-KW"/>
</dbReference>
<feature type="transmembrane region" description="Helical" evidence="5">
    <location>
        <begin position="45"/>
        <end position="68"/>
    </location>
</feature>
<dbReference type="EC" id="7.1.1.-" evidence="5"/>
<dbReference type="HOGENOM" id="CLU_007100_1_1_9"/>
<comment type="catalytic activity">
    <reaction evidence="5">
        <text>a quinone + NADH + 5 H(+)(in) = a quinol + NAD(+) + 4 H(+)(out)</text>
        <dbReference type="Rhea" id="RHEA:57888"/>
        <dbReference type="ChEBI" id="CHEBI:15378"/>
        <dbReference type="ChEBI" id="CHEBI:24646"/>
        <dbReference type="ChEBI" id="CHEBI:57540"/>
        <dbReference type="ChEBI" id="CHEBI:57945"/>
        <dbReference type="ChEBI" id="CHEBI:132124"/>
    </reaction>
</comment>
<accession>L0EK25</accession>
<keyword evidence="2 5" id="KW-0812">Transmembrane</keyword>
<dbReference type="AlphaFoldDB" id="L0EK25"/>
<dbReference type="GO" id="GO:0042773">
    <property type="term" value="P:ATP synthesis coupled electron transport"/>
    <property type="evidence" value="ECO:0007669"/>
    <property type="project" value="InterPro"/>
</dbReference>
<dbReference type="KEGG" id="tco:Theco_3846"/>
<sequence length="523" mass="55715">MVTTATQALTGPDVAYLVPEIILVGAAILLTLLDLLLPNTVRRGFLSWLTLAAMAGSAAVVVGQLLSFDPFGEGGAEVISLLRDSYRIDGFALTMKLIILAASMLILLMGIRTIERDDAIPDKGETFTMMLPAVAGALILCSTADLITMFIGLELLGISTYVLIGFRKKSKLAAEAAFKYVVIGAVSSAFILFGMSYLYGVTGLTNLGWIARMLEQAVTDFKALVYVGLFFLVAGFAVKIAVAPFHAWAPDVYQGAATPVTAFLAVVSKAAAFIALVRVIFNTAIIQTPFILGPAVSPVGEDVLLALKVLAAAAMIVGTTAALRQKNVKRLLALSGVANAGYLLVPLAIGLGTTSTNNLGDFSFYLVAYLFMTIGAFAVMAVVSQTAGHDELKGYAGLYYRAPWTAAGMIVLLISLAGLPVTGGFFGKLFILLSAAQMKDYWLAAIMIVTSVISYYFYFSIIRQMFMRTAETEAKLSVPVPTGIALWICVAATLALGFMPNAFMEMLEQAVTLSRDVWVAMPR</sequence>
<dbReference type="GO" id="GO:0050136">
    <property type="term" value="F:NADH dehydrogenase (quinone) (non-electrogenic) activity"/>
    <property type="evidence" value="ECO:0007669"/>
    <property type="project" value="UniProtKB-UniRule"/>
</dbReference>
<feature type="transmembrane region" description="Helical" evidence="5">
    <location>
        <begin position="178"/>
        <end position="199"/>
    </location>
</feature>
<dbReference type="NCBIfam" id="TIGR01770">
    <property type="entry name" value="NDH_I_N"/>
    <property type="match status" value="1"/>
</dbReference>
<dbReference type="OrthoDB" id="9811718at2"/>
<protein>
    <recommendedName>
        <fullName evidence="5">NADH-quinone oxidoreductase subunit N</fullName>
        <ecNumber evidence="5">7.1.1.-</ecNumber>
    </recommendedName>
    <alternativeName>
        <fullName evidence="5">NADH dehydrogenase I subunit N</fullName>
    </alternativeName>
    <alternativeName>
        <fullName evidence="5">NDH-1 subunit N</fullName>
    </alternativeName>
</protein>
<name>L0EK25_THECK</name>
<keyword evidence="5" id="KW-0520">NAD</keyword>
<keyword evidence="5" id="KW-1003">Cell membrane</keyword>
<feature type="transmembrane region" description="Helical" evidence="5">
    <location>
        <begin position="223"/>
        <end position="248"/>
    </location>
</feature>
<keyword evidence="5" id="KW-1278">Translocase</keyword>
<dbReference type="GO" id="GO:0005886">
    <property type="term" value="C:plasma membrane"/>
    <property type="evidence" value="ECO:0007669"/>
    <property type="project" value="UniProtKB-SubCell"/>
</dbReference>
<comment type="function">
    <text evidence="5">NDH-1 shuttles electrons from NADH, via FMN and iron-sulfur (Fe-S) centers, to quinones in the respiratory chain. The immediate electron acceptor for the enzyme in this species is believed to be a menaquinone. Couples the redox reaction to proton translocation (for every two electrons transferred, four hydrogen ions are translocated across the cytoplasmic membrane), and thus conserves the redox energy in a proton gradient.</text>
</comment>
<feature type="transmembrane region" description="Helical" evidence="5">
    <location>
        <begin position="88"/>
        <end position="111"/>
    </location>
</feature>